<feature type="active site" evidence="5">
    <location>
        <position position="238"/>
    </location>
</feature>
<proteinExistence type="inferred from homology"/>
<dbReference type="GO" id="GO:0008270">
    <property type="term" value="F:zinc ion binding"/>
    <property type="evidence" value="ECO:0007669"/>
    <property type="project" value="UniProtKB-UniRule"/>
</dbReference>
<comment type="pathway">
    <text evidence="5">Amino-acid degradation; L-arginine degradation via AST pathway; L-glutamate and succinate from L-arginine: step 5/5.</text>
</comment>
<dbReference type="HAMAP" id="MF_00767">
    <property type="entry name" value="Arg_catab_AstE"/>
    <property type="match status" value="1"/>
</dbReference>
<dbReference type="InterPro" id="IPR016681">
    <property type="entry name" value="SuccinylGlu_desuccinylase"/>
</dbReference>
<dbReference type="GO" id="GO:0016788">
    <property type="term" value="F:hydrolase activity, acting on ester bonds"/>
    <property type="evidence" value="ECO:0007669"/>
    <property type="project" value="UniProtKB-UniRule"/>
</dbReference>
<dbReference type="CDD" id="cd03855">
    <property type="entry name" value="M14_ASTE"/>
    <property type="match status" value="1"/>
</dbReference>
<feature type="domain" description="Succinylglutamate desuccinylase/Aspartoacylase catalytic" evidence="8">
    <location>
        <begin position="70"/>
        <end position="264"/>
    </location>
</feature>
<keyword evidence="4 5" id="KW-0862">Zinc</keyword>
<gene>
    <name evidence="5" type="primary">astE</name>
    <name evidence="9" type="ORF">BX592_119115</name>
</gene>
<comment type="caution">
    <text evidence="9">The sequence shown here is derived from an EMBL/GenBank/DDBJ whole genome shotgun (WGS) entry which is preliminary data.</text>
</comment>
<evidence type="ECO:0000256" key="6">
    <source>
        <dbReference type="NCBIfam" id="TIGR03242"/>
    </source>
</evidence>
<dbReference type="GO" id="GO:0019544">
    <property type="term" value="P:L-arginine catabolic process to L-glutamate"/>
    <property type="evidence" value="ECO:0007669"/>
    <property type="project" value="UniProtKB-UniRule"/>
</dbReference>
<evidence type="ECO:0000259" key="7">
    <source>
        <dbReference type="Pfam" id="PF04952"/>
    </source>
</evidence>
<dbReference type="NCBIfam" id="NF003706">
    <property type="entry name" value="PRK05324.1"/>
    <property type="match status" value="1"/>
</dbReference>
<feature type="binding site" evidence="5">
    <location>
        <position position="82"/>
    </location>
    <ligand>
        <name>Zn(2+)</name>
        <dbReference type="ChEBI" id="CHEBI:29105"/>
    </ligand>
</feature>
<dbReference type="Pfam" id="PF04952">
    <property type="entry name" value="AstE_AspA_hybrid"/>
    <property type="match status" value="1"/>
</dbReference>
<keyword evidence="10" id="KW-1185">Reference proteome</keyword>
<comment type="function">
    <text evidence="5">Transforms N(2)-succinylglutamate into succinate and glutamate.</text>
</comment>
<dbReference type="PIRSF" id="PIRSF017020">
    <property type="entry name" value="AstE"/>
    <property type="match status" value="1"/>
</dbReference>
<sequence length="365" mass="39506">MMLDDFLGFTLAGKRPAFEQQQQVCANGVRWRWLEDGVLQFEPAASAESGVAANPAADPRTSTHAHAPVHSVLASAGIHGDETAPIELLSLLVRDIGAGRAPLACRLLVVLGNVAAMRAACRYIDDDLNRLFSGRHAQLPDSAEAPRAAALERAAAQFFANTPQRRGARWHIDMHTAIRASVFERFALLPHTGEPMSRAMFEWLRDARIAAVLVHTTKGSTYSHFTSEACGADACTLELGKVRPFGRNDLTRFAGADAALRRLIAGEALSVSTPLSATDASVPRVFTVIDQITKHSDAFELLVEADVPNFTAYAQNTVLARDGGYRYTVSHPEERIVFPNPSVKPGLRAGLMVVETTQHALASLH</sequence>
<dbReference type="Pfam" id="PF24827">
    <property type="entry name" value="AstE_AspA_cat"/>
    <property type="match status" value="1"/>
</dbReference>
<dbReference type="InterPro" id="IPR055438">
    <property type="entry name" value="AstE_AspA_cat"/>
</dbReference>
<dbReference type="Proteomes" id="UP000295509">
    <property type="component" value="Unassembled WGS sequence"/>
</dbReference>
<keyword evidence="2 5" id="KW-0479">Metal-binding</keyword>
<feature type="domain" description="AstE/AspA barrel-sandwich hybrid" evidence="7">
    <location>
        <begin position="284"/>
        <end position="355"/>
    </location>
</feature>
<reference evidence="9 10" key="1">
    <citation type="submission" date="2019-03" db="EMBL/GenBank/DDBJ databases">
        <title>Genomic Encyclopedia of Type Strains, Phase III (KMG-III): the genomes of soil and plant-associated and newly described type strains.</title>
        <authorList>
            <person name="Whitman W."/>
        </authorList>
    </citation>
    <scope>NUCLEOTIDE SEQUENCE [LARGE SCALE GENOMIC DNA]</scope>
    <source>
        <strain evidence="9 10">LMG 29544</strain>
    </source>
</reference>
<feature type="binding site" evidence="5">
    <location>
        <position position="79"/>
    </location>
    <ligand>
        <name>Zn(2+)</name>
        <dbReference type="ChEBI" id="CHEBI:29105"/>
    </ligand>
</feature>
<dbReference type="Gene3D" id="3.40.630.10">
    <property type="entry name" value="Zn peptidases"/>
    <property type="match status" value="1"/>
</dbReference>
<accession>A0A4V3HDY9</accession>
<evidence type="ECO:0000256" key="4">
    <source>
        <dbReference type="ARBA" id="ARBA00022833"/>
    </source>
</evidence>
<feature type="binding site" evidence="5">
    <location>
        <position position="175"/>
    </location>
    <ligand>
        <name>Zn(2+)</name>
        <dbReference type="ChEBI" id="CHEBI:29105"/>
    </ligand>
</feature>
<evidence type="ECO:0000313" key="10">
    <source>
        <dbReference type="Proteomes" id="UP000295509"/>
    </source>
</evidence>
<dbReference type="InterPro" id="IPR050178">
    <property type="entry name" value="AspA/AstE_fam"/>
</dbReference>
<evidence type="ECO:0000259" key="8">
    <source>
        <dbReference type="Pfam" id="PF24827"/>
    </source>
</evidence>
<dbReference type="AlphaFoldDB" id="A0A4V3HDY9"/>
<evidence type="ECO:0000313" key="9">
    <source>
        <dbReference type="EMBL" id="TDY42997.1"/>
    </source>
</evidence>
<organism evidence="9 10">
    <name type="scientific">Paraburkholderia rhizosphaerae</name>
    <dbReference type="NCBI Taxonomy" id="480658"/>
    <lineage>
        <taxon>Bacteria</taxon>
        <taxon>Pseudomonadati</taxon>
        <taxon>Pseudomonadota</taxon>
        <taxon>Betaproteobacteria</taxon>
        <taxon>Burkholderiales</taxon>
        <taxon>Burkholderiaceae</taxon>
        <taxon>Paraburkholderia</taxon>
    </lineage>
</organism>
<dbReference type="PANTHER" id="PTHR15162:SF7">
    <property type="entry name" value="SUCCINYLGLUTAMATE DESUCCINYLASE"/>
    <property type="match status" value="1"/>
</dbReference>
<dbReference type="SUPFAM" id="SSF53187">
    <property type="entry name" value="Zn-dependent exopeptidases"/>
    <property type="match status" value="1"/>
</dbReference>
<dbReference type="GO" id="GO:0009017">
    <property type="term" value="F:succinylglutamate desuccinylase activity"/>
    <property type="evidence" value="ECO:0007669"/>
    <property type="project" value="UniProtKB-UniRule"/>
</dbReference>
<protein>
    <recommendedName>
        <fullName evidence="5 6">Succinylglutamate desuccinylase</fullName>
        <ecNumber evidence="5 6">3.5.1.96</ecNumber>
    </recommendedName>
</protein>
<dbReference type="PANTHER" id="PTHR15162">
    <property type="entry name" value="ASPARTOACYLASE"/>
    <property type="match status" value="1"/>
</dbReference>
<evidence type="ECO:0000256" key="3">
    <source>
        <dbReference type="ARBA" id="ARBA00022801"/>
    </source>
</evidence>
<dbReference type="GO" id="GO:0019545">
    <property type="term" value="P:L-arginine catabolic process to succinate"/>
    <property type="evidence" value="ECO:0007669"/>
    <property type="project" value="UniProtKB-UniRule"/>
</dbReference>
<comment type="similarity">
    <text evidence="5">Belongs to the AspA/AstE family. Succinylglutamate desuccinylase subfamily.</text>
</comment>
<comment type="cofactor">
    <cofactor evidence="5">
        <name>Zn(2+)</name>
        <dbReference type="ChEBI" id="CHEBI:29105"/>
    </cofactor>
    <text evidence="5">Binds 1 zinc ion per subunit.</text>
</comment>
<dbReference type="EC" id="3.5.1.96" evidence="5 6"/>
<evidence type="ECO:0000256" key="5">
    <source>
        <dbReference type="HAMAP-Rule" id="MF_00767"/>
    </source>
</evidence>
<name>A0A4V3HDY9_9BURK</name>
<dbReference type="NCBIfam" id="TIGR03242">
    <property type="entry name" value="arg_catab_astE"/>
    <property type="match status" value="1"/>
</dbReference>
<dbReference type="InterPro" id="IPR007036">
    <property type="entry name" value="Aste_AspA_hybrid_dom"/>
</dbReference>
<dbReference type="UniPathway" id="UPA00185">
    <property type="reaction ID" value="UER00283"/>
</dbReference>
<evidence type="ECO:0000256" key="1">
    <source>
        <dbReference type="ARBA" id="ARBA00022503"/>
    </source>
</evidence>
<evidence type="ECO:0000256" key="2">
    <source>
        <dbReference type="ARBA" id="ARBA00022723"/>
    </source>
</evidence>
<dbReference type="EMBL" id="SORE01000019">
    <property type="protein sequence ID" value="TDY42997.1"/>
    <property type="molecule type" value="Genomic_DNA"/>
</dbReference>
<keyword evidence="3 5" id="KW-0378">Hydrolase</keyword>
<keyword evidence="1 5" id="KW-0056">Arginine metabolism</keyword>
<comment type="catalytic activity">
    <reaction evidence="5">
        <text>N-succinyl-L-glutamate + H2O = L-glutamate + succinate</text>
        <dbReference type="Rhea" id="RHEA:15169"/>
        <dbReference type="ChEBI" id="CHEBI:15377"/>
        <dbReference type="ChEBI" id="CHEBI:29985"/>
        <dbReference type="ChEBI" id="CHEBI:30031"/>
        <dbReference type="ChEBI" id="CHEBI:58763"/>
        <dbReference type="EC" id="3.5.1.96"/>
    </reaction>
</comment>